<dbReference type="InterPro" id="IPR029063">
    <property type="entry name" value="SAM-dependent_MTases_sf"/>
</dbReference>
<accession>A0ABR3IWB7</accession>
<sequence>MTSHNHDYEAANASHFDRLSEKFELLPSTNELARYNSKAILGMYPFDDEHTDVMDFACGIGMVSQRLASHCRSIIGVDVSQGMVTAFNKRVDNQGIPPEEMHAVCTRLRGTDDELEGRRFDVVVCAMSYHHFSSTVETTRVLACFLKPGGALIVTDLLKDSNIDASARGWAKEHECAYGHNHGTSHDHTTGTLDHSHAIEPKDISVTDTSGSVRPNESPTVKTFDHFVPHIGGFIEEDVRAAFEGAGLRGFLLKSIAKGKAHGLPAQLFVAKGTKPQA</sequence>
<dbReference type="CDD" id="cd02440">
    <property type="entry name" value="AdoMet_MTases"/>
    <property type="match status" value="1"/>
</dbReference>
<evidence type="ECO:0000256" key="1">
    <source>
        <dbReference type="ARBA" id="ARBA00022679"/>
    </source>
</evidence>
<evidence type="ECO:0000313" key="4">
    <source>
        <dbReference type="Proteomes" id="UP001556367"/>
    </source>
</evidence>
<proteinExistence type="predicted"/>
<dbReference type="Gene3D" id="3.40.50.150">
    <property type="entry name" value="Vaccinia Virus protein VP39"/>
    <property type="match status" value="1"/>
</dbReference>
<protein>
    <recommendedName>
        <fullName evidence="2">Methyltransferase domain-containing protein</fullName>
    </recommendedName>
</protein>
<evidence type="ECO:0000313" key="3">
    <source>
        <dbReference type="EMBL" id="KAL0947659.1"/>
    </source>
</evidence>
<dbReference type="InterPro" id="IPR041698">
    <property type="entry name" value="Methyltransf_25"/>
</dbReference>
<dbReference type="EMBL" id="JASNQZ010000015">
    <property type="protein sequence ID" value="KAL0947659.1"/>
    <property type="molecule type" value="Genomic_DNA"/>
</dbReference>
<reference evidence="4" key="1">
    <citation type="submission" date="2024-06" db="EMBL/GenBank/DDBJ databases">
        <title>Multi-omics analyses provide insights into the biosynthesis of the anticancer antibiotic pleurotin in Hohenbuehelia grisea.</title>
        <authorList>
            <person name="Weaver J.A."/>
            <person name="Alberti F."/>
        </authorList>
    </citation>
    <scope>NUCLEOTIDE SEQUENCE [LARGE SCALE GENOMIC DNA]</scope>
    <source>
        <strain evidence="4">T-177</strain>
    </source>
</reference>
<feature type="domain" description="Methyltransferase" evidence="2">
    <location>
        <begin position="53"/>
        <end position="150"/>
    </location>
</feature>
<dbReference type="PANTHER" id="PTHR43861">
    <property type="entry name" value="TRANS-ACONITATE 2-METHYLTRANSFERASE-RELATED"/>
    <property type="match status" value="1"/>
</dbReference>
<dbReference type="Pfam" id="PF13649">
    <property type="entry name" value="Methyltransf_25"/>
    <property type="match status" value="1"/>
</dbReference>
<comment type="caution">
    <text evidence="3">The sequence shown here is derived from an EMBL/GenBank/DDBJ whole genome shotgun (WGS) entry which is preliminary data.</text>
</comment>
<evidence type="ECO:0000259" key="2">
    <source>
        <dbReference type="Pfam" id="PF13649"/>
    </source>
</evidence>
<dbReference type="SUPFAM" id="SSF53335">
    <property type="entry name" value="S-adenosyl-L-methionine-dependent methyltransferases"/>
    <property type="match status" value="1"/>
</dbReference>
<gene>
    <name evidence="3" type="ORF">HGRIS_013746</name>
</gene>
<name>A0ABR3IWB7_9AGAR</name>
<dbReference type="Proteomes" id="UP001556367">
    <property type="component" value="Unassembled WGS sequence"/>
</dbReference>
<dbReference type="PANTHER" id="PTHR43861:SF3">
    <property type="entry name" value="PUTATIVE (AFU_ORTHOLOGUE AFUA_2G14390)-RELATED"/>
    <property type="match status" value="1"/>
</dbReference>
<organism evidence="3 4">
    <name type="scientific">Hohenbuehelia grisea</name>
    <dbReference type="NCBI Taxonomy" id="104357"/>
    <lineage>
        <taxon>Eukaryota</taxon>
        <taxon>Fungi</taxon>
        <taxon>Dikarya</taxon>
        <taxon>Basidiomycota</taxon>
        <taxon>Agaricomycotina</taxon>
        <taxon>Agaricomycetes</taxon>
        <taxon>Agaricomycetidae</taxon>
        <taxon>Agaricales</taxon>
        <taxon>Pleurotineae</taxon>
        <taxon>Pleurotaceae</taxon>
        <taxon>Hohenbuehelia</taxon>
    </lineage>
</organism>
<keyword evidence="4" id="KW-1185">Reference proteome</keyword>
<keyword evidence="1" id="KW-0808">Transferase</keyword>